<evidence type="ECO:0000313" key="2">
    <source>
        <dbReference type="Proteomes" id="UP001302602"/>
    </source>
</evidence>
<evidence type="ECO:0000313" key="1">
    <source>
        <dbReference type="EMBL" id="KAK4123976.1"/>
    </source>
</evidence>
<dbReference type="Proteomes" id="UP001302602">
    <property type="component" value="Unassembled WGS sequence"/>
</dbReference>
<gene>
    <name evidence="1" type="ORF">N657DRAFT_681081</name>
</gene>
<protein>
    <recommendedName>
        <fullName evidence="3">Heterokaryon incompatibility domain-containing protein</fullName>
    </recommendedName>
</protein>
<proteinExistence type="predicted"/>
<evidence type="ECO:0008006" key="3">
    <source>
        <dbReference type="Google" id="ProtNLM"/>
    </source>
</evidence>
<dbReference type="EMBL" id="MU853228">
    <property type="protein sequence ID" value="KAK4123976.1"/>
    <property type="molecule type" value="Genomic_DNA"/>
</dbReference>
<reference evidence="1" key="1">
    <citation type="journal article" date="2023" name="Mol. Phylogenet. Evol.">
        <title>Genome-scale phylogeny and comparative genomics of the fungal order Sordariales.</title>
        <authorList>
            <person name="Hensen N."/>
            <person name="Bonometti L."/>
            <person name="Westerberg I."/>
            <person name="Brannstrom I.O."/>
            <person name="Guillou S."/>
            <person name="Cros-Aarteil S."/>
            <person name="Calhoun S."/>
            <person name="Haridas S."/>
            <person name="Kuo A."/>
            <person name="Mondo S."/>
            <person name="Pangilinan J."/>
            <person name="Riley R."/>
            <person name="LaButti K."/>
            <person name="Andreopoulos B."/>
            <person name="Lipzen A."/>
            <person name="Chen C."/>
            <person name="Yan M."/>
            <person name="Daum C."/>
            <person name="Ng V."/>
            <person name="Clum A."/>
            <person name="Steindorff A."/>
            <person name="Ohm R.A."/>
            <person name="Martin F."/>
            <person name="Silar P."/>
            <person name="Natvig D.O."/>
            <person name="Lalanne C."/>
            <person name="Gautier V."/>
            <person name="Ament-Velasquez S.L."/>
            <person name="Kruys A."/>
            <person name="Hutchinson M.I."/>
            <person name="Powell A.J."/>
            <person name="Barry K."/>
            <person name="Miller A.N."/>
            <person name="Grigoriev I.V."/>
            <person name="Debuchy R."/>
            <person name="Gladieux P."/>
            <person name="Hiltunen Thoren M."/>
            <person name="Johannesson H."/>
        </authorList>
    </citation>
    <scope>NUCLEOTIDE SEQUENCE</scope>
    <source>
        <strain evidence="1">CBS 731.68</strain>
    </source>
</reference>
<sequence>MAVELLMDNHSPTGAEVVFPEADRLIHALRCFFHRSWFSRVWVIQEVLLAGDAVAYCSRNTLPFAAIQTFYQWNTTEKWLAKLPYVVFRGRKGRRHGLWGGCTNSSY</sequence>
<dbReference type="AlphaFoldDB" id="A0AAN6U2D7"/>
<organism evidence="1 2">
    <name type="scientific">Parathielavia appendiculata</name>
    <dbReference type="NCBI Taxonomy" id="2587402"/>
    <lineage>
        <taxon>Eukaryota</taxon>
        <taxon>Fungi</taxon>
        <taxon>Dikarya</taxon>
        <taxon>Ascomycota</taxon>
        <taxon>Pezizomycotina</taxon>
        <taxon>Sordariomycetes</taxon>
        <taxon>Sordariomycetidae</taxon>
        <taxon>Sordariales</taxon>
        <taxon>Chaetomiaceae</taxon>
        <taxon>Parathielavia</taxon>
    </lineage>
</organism>
<comment type="caution">
    <text evidence="1">The sequence shown here is derived from an EMBL/GenBank/DDBJ whole genome shotgun (WGS) entry which is preliminary data.</text>
</comment>
<reference evidence="1" key="2">
    <citation type="submission" date="2023-05" db="EMBL/GenBank/DDBJ databases">
        <authorList>
            <consortium name="Lawrence Berkeley National Laboratory"/>
            <person name="Steindorff A."/>
            <person name="Hensen N."/>
            <person name="Bonometti L."/>
            <person name="Westerberg I."/>
            <person name="Brannstrom I.O."/>
            <person name="Guillou S."/>
            <person name="Cros-Aarteil S."/>
            <person name="Calhoun S."/>
            <person name="Haridas S."/>
            <person name="Kuo A."/>
            <person name="Mondo S."/>
            <person name="Pangilinan J."/>
            <person name="Riley R."/>
            <person name="Labutti K."/>
            <person name="Andreopoulos B."/>
            <person name="Lipzen A."/>
            <person name="Chen C."/>
            <person name="Yanf M."/>
            <person name="Daum C."/>
            <person name="Ng V."/>
            <person name="Clum A."/>
            <person name="Ohm R."/>
            <person name="Martin F."/>
            <person name="Silar P."/>
            <person name="Natvig D."/>
            <person name="Lalanne C."/>
            <person name="Gautier V."/>
            <person name="Ament-Velasquez S.L."/>
            <person name="Kruys A."/>
            <person name="Hutchinson M.I."/>
            <person name="Powell A.J."/>
            <person name="Barry K."/>
            <person name="Miller A.N."/>
            <person name="Grigoriev I.V."/>
            <person name="Debuchy R."/>
            <person name="Gladieux P."/>
            <person name="Thoren M.H."/>
            <person name="Johannesson H."/>
        </authorList>
    </citation>
    <scope>NUCLEOTIDE SEQUENCE</scope>
    <source>
        <strain evidence="1">CBS 731.68</strain>
    </source>
</reference>
<keyword evidence="2" id="KW-1185">Reference proteome</keyword>
<dbReference type="GeneID" id="87833116"/>
<name>A0AAN6U2D7_9PEZI</name>
<accession>A0AAN6U2D7</accession>
<dbReference type="RefSeq" id="XP_062647747.1">
    <property type="nucleotide sequence ID" value="XM_062796348.1"/>
</dbReference>